<dbReference type="EMBL" id="SHNP01000004">
    <property type="protein sequence ID" value="MCX2974617.1"/>
    <property type="molecule type" value="Genomic_DNA"/>
</dbReference>
<dbReference type="Proteomes" id="UP001143307">
    <property type="component" value="Unassembled WGS sequence"/>
</dbReference>
<dbReference type="RefSeq" id="WP_279253355.1">
    <property type="nucleotide sequence ID" value="NZ_SHNP01000004.1"/>
</dbReference>
<keyword evidence="2" id="KW-1185">Reference proteome</keyword>
<reference evidence="1" key="1">
    <citation type="submission" date="2019-02" db="EMBL/GenBank/DDBJ databases">
        <authorList>
            <person name="Li S.-H."/>
        </authorList>
    </citation>
    <scope>NUCLEOTIDE SEQUENCE</scope>
    <source>
        <strain evidence="1">IMCC8485</strain>
    </source>
</reference>
<organism evidence="1 2">
    <name type="scientific">Candidatus Seongchinamella marina</name>
    <dbReference type="NCBI Taxonomy" id="2518990"/>
    <lineage>
        <taxon>Bacteria</taxon>
        <taxon>Pseudomonadati</taxon>
        <taxon>Pseudomonadota</taxon>
        <taxon>Gammaproteobacteria</taxon>
        <taxon>Cellvibrionales</taxon>
        <taxon>Halieaceae</taxon>
        <taxon>Seongchinamella</taxon>
    </lineage>
</organism>
<gene>
    <name evidence="1" type="ORF">EYC87_13565</name>
</gene>
<evidence type="ECO:0000313" key="1">
    <source>
        <dbReference type="EMBL" id="MCX2974617.1"/>
    </source>
</evidence>
<dbReference type="Pfam" id="PF09839">
    <property type="entry name" value="DUF2066"/>
    <property type="match status" value="1"/>
</dbReference>
<protein>
    <submittedName>
        <fullName evidence="1">DUF2066 domain-containing protein</fullName>
    </submittedName>
</protein>
<comment type="caution">
    <text evidence="1">The sequence shown here is derived from an EMBL/GenBank/DDBJ whole genome shotgun (WGS) entry which is preliminary data.</text>
</comment>
<proteinExistence type="predicted"/>
<name>A0ABT3SX87_9GAMM</name>
<dbReference type="InterPro" id="IPR018642">
    <property type="entry name" value="DUF2066"/>
</dbReference>
<sequence>MFKRLSGLVVALMLVAGNGVVAEVVKNLHSARLPIENQSSSALASASQDALAEVLVKVSGSEDILGHPDVVAVLPNARDHVQQYVFLRDSGPDKALYARFEFEASFVNGLLTKARLPLWTANRPRVLVWMVVDLDGRRQFVSLADTPDLAAQLVTEFERRGLPVQLPLFDLSDATSIAVEDVWEQRGPIIQTASNRYDIQDILVGRGVVISSGTWTGDWSYLYGKHRLDRSSSAPLAAGFLQDGVALAAEEIASRYAVAATGVVDDRVQMTVSGVYEFSDYTAIVSWLESLELIEHANIESIRGDSVEFGLDAAADAAQLISIIELNDRLQPVESLPGELVYQWRN</sequence>
<accession>A0ABT3SX87</accession>
<evidence type="ECO:0000313" key="2">
    <source>
        <dbReference type="Proteomes" id="UP001143307"/>
    </source>
</evidence>